<dbReference type="CDD" id="cd02803">
    <property type="entry name" value="OYE_like_FMN_family"/>
    <property type="match status" value="1"/>
</dbReference>
<dbReference type="GO" id="GO:0016491">
    <property type="term" value="F:oxidoreductase activity"/>
    <property type="evidence" value="ECO:0007669"/>
    <property type="project" value="UniProtKB-KW"/>
</dbReference>
<keyword evidence="6" id="KW-0479">Metal-binding</keyword>
<evidence type="ECO:0000256" key="4">
    <source>
        <dbReference type="ARBA" id="ARBA00022630"/>
    </source>
</evidence>
<dbReference type="Proteomes" id="UP000701680">
    <property type="component" value="Unassembled WGS sequence"/>
</dbReference>
<dbReference type="PRINTS" id="PR00411">
    <property type="entry name" value="PNDRDTASEI"/>
</dbReference>
<dbReference type="SUPFAM" id="SSF51395">
    <property type="entry name" value="FMN-linked oxidoreductases"/>
    <property type="match status" value="1"/>
</dbReference>
<evidence type="ECO:0000259" key="12">
    <source>
        <dbReference type="Pfam" id="PF07992"/>
    </source>
</evidence>
<evidence type="ECO:0000313" key="13">
    <source>
        <dbReference type="EMBL" id="NSK14215.1"/>
    </source>
</evidence>
<dbReference type="PANTHER" id="PTHR42917">
    <property type="entry name" value="2,4-DIENOYL-COA REDUCTASE"/>
    <property type="match status" value="1"/>
</dbReference>
<organism evidence="14 15">
    <name type="scientific">Dorea phocaeensis</name>
    <dbReference type="NCBI Taxonomy" id="2040291"/>
    <lineage>
        <taxon>Bacteria</taxon>
        <taxon>Bacillati</taxon>
        <taxon>Bacillota</taxon>
        <taxon>Clostridia</taxon>
        <taxon>Lachnospirales</taxon>
        <taxon>Lachnospiraceae</taxon>
        <taxon>Dorea</taxon>
    </lineage>
</organism>
<comment type="cofactor">
    <cofactor evidence="1">
        <name>FMN</name>
        <dbReference type="ChEBI" id="CHEBI:58210"/>
    </cofactor>
</comment>
<dbReference type="Gene3D" id="3.40.50.720">
    <property type="entry name" value="NAD(P)-binding Rossmann-like Domain"/>
    <property type="match status" value="1"/>
</dbReference>
<dbReference type="AlphaFoldDB" id="A0A850HE42"/>
<feature type="domain" description="FAD/NAD(P)-binding" evidence="12">
    <location>
        <begin position="462"/>
        <end position="621"/>
    </location>
</feature>
<dbReference type="Gene3D" id="3.50.50.60">
    <property type="entry name" value="FAD/NAD(P)-binding domain"/>
    <property type="match status" value="1"/>
</dbReference>
<keyword evidence="5" id="KW-0288">FMN</keyword>
<dbReference type="EMBL" id="JAAIUO010000002">
    <property type="protein sequence ID" value="NSK14215.1"/>
    <property type="molecule type" value="Genomic_DNA"/>
</dbReference>
<reference evidence="15 16" key="1">
    <citation type="journal article" date="2020" name="Cell Host Microbe">
        <title>Functional and Genomic Variation between Human-Derived Isolates of Lachnospiraceae Reveals Inter- and Intra-Species Diversity.</title>
        <authorList>
            <person name="Sorbara M.T."/>
            <person name="Littmann E.R."/>
            <person name="Fontana E."/>
            <person name="Moody T.U."/>
            <person name="Kohout C.E."/>
            <person name="Gjonbalaj M."/>
            <person name="Eaton V."/>
            <person name="Seok R."/>
            <person name="Leiner I.M."/>
            <person name="Pamer E.G."/>
        </authorList>
    </citation>
    <scope>NUCLEOTIDE SEQUENCE [LARGE SCALE GENOMIC DNA]</scope>
    <source>
        <strain evidence="14 15">MSK.17.11</strain>
        <strain evidence="13 16">MSK.17.38</strain>
    </source>
</reference>
<feature type="domain" description="NADH:flavin oxidoreductase/NADH oxidase N-terminal" evidence="11">
    <location>
        <begin position="8"/>
        <end position="335"/>
    </location>
</feature>
<dbReference type="SUPFAM" id="SSF51905">
    <property type="entry name" value="FAD/NAD(P)-binding domain"/>
    <property type="match status" value="1"/>
</dbReference>
<dbReference type="GO" id="GO:0010181">
    <property type="term" value="F:FMN binding"/>
    <property type="evidence" value="ECO:0007669"/>
    <property type="project" value="InterPro"/>
</dbReference>
<keyword evidence="7" id="KW-0560">Oxidoreductase</keyword>
<reference evidence="14" key="2">
    <citation type="submission" date="2020-02" db="EMBL/GenBank/DDBJ databases">
        <authorList>
            <person name="Littmann E."/>
            <person name="Sorbara M."/>
        </authorList>
    </citation>
    <scope>NUCLEOTIDE SEQUENCE</scope>
    <source>
        <strain evidence="14">MSK.17.11</strain>
        <strain evidence="13">MSK.17.38</strain>
    </source>
</reference>
<gene>
    <name evidence="14" type="ORF">G5A66_03325</name>
    <name evidence="13" type="ORF">G5A75_04875</name>
</gene>
<dbReference type="InterPro" id="IPR036188">
    <property type="entry name" value="FAD/NAD-bd_sf"/>
</dbReference>
<feature type="domain" description="FAD/NAD(P)-binding" evidence="12">
    <location>
        <begin position="359"/>
        <end position="428"/>
    </location>
</feature>
<evidence type="ECO:0000259" key="11">
    <source>
        <dbReference type="Pfam" id="PF00724"/>
    </source>
</evidence>
<evidence type="ECO:0000256" key="8">
    <source>
        <dbReference type="ARBA" id="ARBA00023004"/>
    </source>
</evidence>
<evidence type="ECO:0000256" key="6">
    <source>
        <dbReference type="ARBA" id="ARBA00022723"/>
    </source>
</evidence>
<keyword evidence="4" id="KW-0285">Flavoprotein</keyword>
<evidence type="ECO:0000256" key="2">
    <source>
        <dbReference type="ARBA" id="ARBA00001966"/>
    </source>
</evidence>
<feature type="region of interest" description="Disordered" evidence="10">
    <location>
        <begin position="121"/>
        <end position="141"/>
    </location>
</feature>
<dbReference type="EMBL" id="JAAITX010000002">
    <property type="protein sequence ID" value="NVH57698.1"/>
    <property type="molecule type" value="Genomic_DNA"/>
</dbReference>
<dbReference type="InterPro" id="IPR001155">
    <property type="entry name" value="OxRdtase_FMN_N"/>
</dbReference>
<comment type="cofactor">
    <cofactor evidence="2">
        <name>[4Fe-4S] cluster</name>
        <dbReference type="ChEBI" id="CHEBI:49883"/>
    </cofactor>
</comment>
<evidence type="ECO:0000313" key="16">
    <source>
        <dbReference type="Proteomes" id="UP000701680"/>
    </source>
</evidence>
<evidence type="ECO:0000256" key="3">
    <source>
        <dbReference type="ARBA" id="ARBA00011048"/>
    </source>
</evidence>
<dbReference type="PRINTS" id="PR00368">
    <property type="entry name" value="FADPNR"/>
</dbReference>
<evidence type="ECO:0000313" key="14">
    <source>
        <dbReference type="EMBL" id="NVH57698.1"/>
    </source>
</evidence>
<evidence type="ECO:0000313" key="15">
    <source>
        <dbReference type="Proteomes" id="UP000528555"/>
    </source>
</evidence>
<dbReference type="Proteomes" id="UP000528555">
    <property type="component" value="Unassembled WGS sequence"/>
</dbReference>
<dbReference type="Pfam" id="PF00724">
    <property type="entry name" value="Oxidored_FMN"/>
    <property type="match status" value="1"/>
</dbReference>
<evidence type="ECO:0000256" key="10">
    <source>
        <dbReference type="SAM" id="MobiDB-lite"/>
    </source>
</evidence>
<dbReference type="PANTHER" id="PTHR42917:SF2">
    <property type="entry name" value="2,4-DIENOYL-COA REDUCTASE [(2E)-ENOYL-COA-PRODUCING]"/>
    <property type="match status" value="1"/>
</dbReference>
<dbReference type="GO" id="GO:0046872">
    <property type="term" value="F:metal ion binding"/>
    <property type="evidence" value="ECO:0007669"/>
    <property type="project" value="UniProtKB-KW"/>
</dbReference>
<comment type="similarity">
    <text evidence="3">In the N-terminal section; belongs to the NADH:flavin oxidoreductase/NADH oxidase family.</text>
</comment>
<evidence type="ECO:0000256" key="1">
    <source>
        <dbReference type="ARBA" id="ARBA00001917"/>
    </source>
</evidence>
<dbReference type="Gene3D" id="3.20.20.70">
    <property type="entry name" value="Aldolase class I"/>
    <property type="match status" value="1"/>
</dbReference>
<keyword evidence="8" id="KW-0408">Iron</keyword>
<proteinExistence type="inferred from homology"/>
<name>A0A850HE42_9FIRM</name>
<protein>
    <submittedName>
        <fullName evidence="14">FAD-dependent oxidoreductase</fullName>
    </submittedName>
</protein>
<sequence>MKNNYPHIFQPLTLRGMTMRNRVAMMPMGSDFAGHNGELSDEHIKYYELRARGGTGLIIVENICVKYPEGSNGTTQLRLDKDCYIPRMFNLTEACHRQGACIGVQINHAGASAMSSRIGMQPVSASTLPSKPGGETPRPLSKEELESIAKDYAAAARRAVNAGFDLIEIHAGHSYLISQFLSPTMNDRTDEFGGCAKNRARFCRMIIDEVRKAIGPRVPISLRLSVDELVEGGNTVEDCLEYLEYLNDEVDLFDTSAGLNPTIQYQIDANYLEDGWRSYMAKAVRDKFNKPTIAIGNIRDPKIADDIIARGDADLIGLGRGLIADPDWCNKAKYGDVCDIRKCISCNIGCVGNRIGGNKPLRCTINPDLTEGESYKKKQVAKPCSVVVVGAGTAGLEAACTAAEVGCQVTLLEKKDEIGGLSVEISKIPAKKRLADFPTYLKHRASKLSNLTIKTGVDATVEDIKAYQPDLVVNATGSVPLLPPIEGLHENLASADASVYSIMDMIDNLDNYPEDLTGKKVVVVGGGAVGLDVVEFFAPRGAETTIIEMMPIIGNGLDASSTASMKECMSKHHVTQMVNTALMKVNPHSFLVKYDGKEEELPFDYGFVCLGMKAHTPIWEAIEQGFEGENTEVINIGDSVRARRIIDGTDAGRHLVLNTLERLGYL</sequence>
<comment type="caution">
    <text evidence="14">The sequence shown here is derived from an EMBL/GenBank/DDBJ whole genome shotgun (WGS) entry which is preliminary data.</text>
</comment>
<evidence type="ECO:0000256" key="5">
    <source>
        <dbReference type="ARBA" id="ARBA00022643"/>
    </source>
</evidence>
<evidence type="ECO:0000256" key="9">
    <source>
        <dbReference type="ARBA" id="ARBA00023014"/>
    </source>
</evidence>
<dbReference type="RefSeq" id="WP_173814467.1">
    <property type="nucleotide sequence ID" value="NZ_JAAITX010000002.1"/>
</dbReference>
<keyword evidence="15" id="KW-1185">Reference proteome</keyword>
<dbReference type="Pfam" id="PF07992">
    <property type="entry name" value="Pyr_redox_2"/>
    <property type="match status" value="2"/>
</dbReference>
<dbReference type="InterPro" id="IPR023753">
    <property type="entry name" value="FAD/NAD-binding_dom"/>
</dbReference>
<accession>A0A850HE42</accession>
<dbReference type="InterPro" id="IPR051793">
    <property type="entry name" value="NADH:flavin_oxidoreductase"/>
</dbReference>
<dbReference type="InterPro" id="IPR013785">
    <property type="entry name" value="Aldolase_TIM"/>
</dbReference>
<evidence type="ECO:0000256" key="7">
    <source>
        <dbReference type="ARBA" id="ARBA00023002"/>
    </source>
</evidence>
<dbReference type="GO" id="GO:0051536">
    <property type="term" value="F:iron-sulfur cluster binding"/>
    <property type="evidence" value="ECO:0007669"/>
    <property type="project" value="UniProtKB-KW"/>
</dbReference>
<keyword evidence="9" id="KW-0411">Iron-sulfur</keyword>